<reference evidence="12" key="3">
    <citation type="submission" date="2019-06" db="EMBL/GenBank/DDBJ databases">
        <authorList>
            <person name="Poynton C."/>
            <person name="Hasenbein S."/>
            <person name="Benoit J.B."/>
            <person name="Sepulveda M.S."/>
            <person name="Poelchau M.F."/>
            <person name="Murali S.C."/>
            <person name="Chen S."/>
            <person name="Glastad K.M."/>
            <person name="Werren J.H."/>
            <person name="Vineis J.H."/>
            <person name="Bowen J.L."/>
            <person name="Friedrich M."/>
            <person name="Jones J."/>
            <person name="Robertson H.M."/>
            <person name="Feyereisen R."/>
            <person name="Mechler-Hickson A."/>
            <person name="Mathers N."/>
            <person name="Lee C.E."/>
            <person name="Colbourne J.K."/>
            <person name="Biales A."/>
            <person name="Johnston J.S."/>
            <person name="Wellborn G.A."/>
            <person name="Rosendale A.J."/>
            <person name="Cridge A.G."/>
            <person name="Munoz-Torres M.C."/>
            <person name="Bain P.A."/>
            <person name="Manny A.R."/>
            <person name="Major K.M."/>
            <person name="Lambert F.N."/>
            <person name="Vulpe C.D."/>
            <person name="Tuck P."/>
            <person name="Blalock B.J."/>
            <person name="Lin Y.-Y."/>
            <person name="Smith M.E."/>
            <person name="Ochoa-Acuna H."/>
            <person name="Chen M.-J.M."/>
            <person name="Childers C.P."/>
            <person name="Qu J."/>
            <person name="Dugan S."/>
            <person name="Lee S.L."/>
            <person name="Chao H."/>
            <person name="Dinh H."/>
            <person name="Han Y."/>
            <person name="Doddapaneni H."/>
            <person name="Worley K.C."/>
            <person name="Muzny D.M."/>
            <person name="Gibbs R.A."/>
            <person name="Richards S."/>
        </authorList>
    </citation>
    <scope>NUCLEOTIDE SEQUENCE</scope>
    <source>
        <strain evidence="12">HAZT.00-mixed</strain>
        <tissue evidence="12">Whole organism</tissue>
    </source>
</reference>
<dbReference type="SUPFAM" id="SSF53850">
    <property type="entry name" value="Periplasmic binding protein-like II"/>
    <property type="match status" value="1"/>
</dbReference>
<feature type="transmembrane region" description="Helical" evidence="9">
    <location>
        <begin position="375"/>
        <end position="396"/>
    </location>
</feature>
<feature type="transmembrane region" description="Helical" evidence="9">
    <location>
        <begin position="623"/>
        <end position="643"/>
    </location>
</feature>
<evidence type="ECO:0000256" key="5">
    <source>
        <dbReference type="ARBA" id="ARBA00022989"/>
    </source>
</evidence>
<feature type="signal peptide" evidence="10">
    <location>
        <begin position="1"/>
        <end position="20"/>
    </location>
</feature>
<evidence type="ECO:0000256" key="7">
    <source>
        <dbReference type="ARBA" id="ARBA00023170"/>
    </source>
</evidence>
<keyword evidence="7 12" id="KW-0675">Receptor</keyword>
<evidence type="ECO:0000256" key="8">
    <source>
        <dbReference type="ARBA" id="ARBA00023180"/>
    </source>
</evidence>
<accession>A0A6A0HD19</accession>
<comment type="similarity">
    <text evidence="2">Belongs to the glutamate-gated ion channel (TC 1.A.10.1) family.</text>
</comment>
<dbReference type="AlphaFoldDB" id="A0A6A0HD19"/>
<dbReference type="GO" id="GO:0050906">
    <property type="term" value="P:detection of stimulus involved in sensory perception"/>
    <property type="evidence" value="ECO:0007669"/>
    <property type="project" value="UniProtKB-ARBA"/>
</dbReference>
<keyword evidence="10" id="KW-0732">Signal</keyword>
<dbReference type="Gene3D" id="1.10.287.70">
    <property type="match status" value="1"/>
</dbReference>
<name>A0A6A0HD19_HYAAZ</name>
<comment type="caution">
    <text evidence="12">The sequence shown here is derived from an EMBL/GenBank/DDBJ whole genome shotgun (WGS) entry which is preliminary data.</text>
</comment>
<feature type="transmembrane region" description="Helical" evidence="9">
    <location>
        <begin position="341"/>
        <end position="363"/>
    </location>
</feature>
<sequence>MRRWLTRLLILTVLIGVNTAGVEEIGIIVLREVGQRVVSVLTHAGLNAPSCSHVMVAQPGPELQIVHAIKSDPALQGSGTLSLLPHDALCSNSSAAAMDAIANDVKATLSEVPCSSLLLLTDSMDAAVEFTDAVVRQAALKWHTRFLWVTSLQLDEFQHQLRSSWLLSMMNAAVMSWTAHAAGVRTLVYHQLPFSSLGPRIVTVEDVAASGQQLFPHKFNDFHGAVINVTALSFYPFWLEEPQGAAPPSFRGTDYHMLTTIGQALNFTHRVLPCRDWAEVLDKVAARESFMASVMHYVYLHRLKTIHFTRVFDISDLAFCMRNPVLTPKWEGLVYPLSGHVWGALLLVILIIPVPFTFLAYGARQLDSQDEAEETVASGVVTQALWFLLHAWQVLLGQHLPRHLPITHSFRTLVMSWMIFSFLVTAIYKSNLVAHLTLPKAPFRPETLSELVSVGASITGPPYAEALRQFFLTSDNSDYGKLGSRFKFVDSMQEGMALARTSGTSAHVEDRTYLIFEVAKSYTQPDGSSDLYIAKEGLIPGYLAYPVPHNAPYVPQFDKWMGIILQAGLPWKWRENELQFTLSQQRKQAAASLEQHRLPTTSPPSKTSSGVVALTLVHLQGPFLLAVLGWILGGLILLLELLVQRSGVCGMF</sequence>
<reference evidence="12" key="1">
    <citation type="submission" date="2014-08" db="EMBL/GenBank/DDBJ databases">
        <authorList>
            <person name="Murali S."/>
            <person name="Richards S."/>
            <person name="Bandaranaike D."/>
            <person name="Bellair M."/>
            <person name="Blankenburg K."/>
            <person name="Chao H."/>
            <person name="Dinh H."/>
            <person name="Doddapaneni H."/>
            <person name="Dugan-Rocha S."/>
            <person name="Elkadiri S."/>
            <person name="Gnanaolivu R."/>
            <person name="Hughes D."/>
            <person name="Lee S."/>
            <person name="Li M."/>
            <person name="Ming W."/>
            <person name="Munidasa M."/>
            <person name="Muniz J."/>
            <person name="Nguyen L."/>
            <person name="Osuji N."/>
            <person name="Pu L.-L."/>
            <person name="Puazo M."/>
            <person name="Skinner E."/>
            <person name="Qu C."/>
            <person name="Quiroz J."/>
            <person name="Raj R."/>
            <person name="Weissenberger G."/>
            <person name="Xin Y."/>
            <person name="Zou X."/>
            <person name="Han Y."/>
            <person name="Worley K."/>
            <person name="Muzny D."/>
            <person name="Gibbs R."/>
        </authorList>
    </citation>
    <scope>NUCLEOTIDE SEQUENCE</scope>
    <source>
        <strain evidence="12">HAZT.00-mixed</strain>
        <tissue evidence="12">Whole organism</tissue>
    </source>
</reference>
<evidence type="ECO:0000259" key="11">
    <source>
        <dbReference type="Pfam" id="PF00060"/>
    </source>
</evidence>
<feature type="transmembrane region" description="Helical" evidence="9">
    <location>
        <begin position="408"/>
        <end position="428"/>
    </location>
</feature>
<proteinExistence type="inferred from homology"/>
<keyword evidence="3" id="KW-1003">Cell membrane</keyword>
<comment type="subcellular location">
    <subcellularLocation>
        <location evidence="1">Cell membrane</location>
        <topology evidence="1">Multi-pass membrane protein</topology>
    </subcellularLocation>
</comment>
<gene>
    <name evidence="12" type="ORF">HAZT_HAZT006457</name>
</gene>
<evidence type="ECO:0000256" key="3">
    <source>
        <dbReference type="ARBA" id="ARBA00022475"/>
    </source>
</evidence>
<keyword evidence="8" id="KW-0325">Glycoprotein</keyword>
<evidence type="ECO:0000256" key="10">
    <source>
        <dbReference type="SAM" id="SignalP"/>
    </source>
</evidence>
<evidence type="ECO:0000256" key="9">
    <source>
        <dbReference type="SAM" id="Phobius"/>
    </source>
</evidence>
<feature type="chain" id="PRO_5025581695" evidence="10">
    <location>
        <begin position="21"/>
        <end position="652"/>
    </location>
</feature>
<dbReference type="PANTHER" id="PTHR42643">
    <property type="entry name" value="IONOTROPIC RECEPTOR 20A-RELATED"/>
    <property type="match status" value="1"/>
</dbReference>
<dbReference type="InterPro" id="IPR052192">
    <property type="entry name" value="Insect_Ionotropic_Sensory_Rcpt"/>
</dbReference>
<dbReference type="InterPro" id="IPR001320">
    <property type="entry name" value="Iontro_rcpt_C"/>
</dbReference>
<protein>
    <submittedName>
        <fullName evidence="12">Ionotropic receptor 124</fullName>
    </submittedName>
</protein>
<dbReference type="Proteomes" id="UP000711488">
    <property type="component" value="Unassembled WGS sequence"/>
</dbReference>
<evidence type="ECO:0000256" key="6">
    <source>
        <dbReference type="ARBA" id="ARBA00023136"/>
    </source>
</evidence>
<keyword evidence="4 9" id="KW-0812">Transmembrane</keyword>
<organism evidence="12">
    <name type="scientific">Hyalella azteca</name>
    <name type="common">Amphipod</name>
    <dbReference type="NCBI Taxonomy" id="294128"/>
    <lineage>
        <taxon>Eukaryota</taxon>
        <taxon>Metazoa</taxon>
        <taxon>Ecdysozoa</taxon>
        <taxon>Arthropoda</taxon>
        <taxon>Crustacea</taxon>
        <taxon>Multicrustacea</taxon>
        <taxon>Malacostraca</taxon>
        <taxon>Eumalacostraca</taxon>
        <taxon>Peracarida</taxon>
        <taxon>Amphipoda</taxon>
        <taxon>Senticaudata</taxon>
        <taxon>Talitrida</taxon>
        <taxon>Talitroidea</taxon>
        <taxon>Hyalellidae</taxon>
        <taxon>Hyalella</taxon>
    </lineage>
</organism>
<dbReference type="GO" id="GO:0015276">
    <property type="term" value="F:ligand-gated monoatomic ion channel activity"/>
    <property type="evidence" value="ECO:0007669"/>
    <property type="project" value="InterPro"/>
</dbReference>
<evidence type="ECO:0000256" key="2">
    <source>
        <dbReference type="ARBA" id="ARBA00008685"/>
    </source>
</evidence>
<reference evidence="12" key="2">
    <citation type="journal article" date="2018" name="Environ. Sci. Technol.">
        <title>The Toxicogenome of Hyalella azteca: A Model for Sediment Ecotoxicology and Evolutionary Toxicology.</title>
        <authorList>
            <person name="Poynton H.C."/>
            <person name="Hasenbein S."/>
            <person name="Benoit J.B."/>
            <person name="Sepulveda M.S."/>
            <person name="Poelchau M.F."/>
            <person name="Hughes D.S.T."/>
            <person name="Murali S.C."/>
            <person name="Chen S."/>
            <person name="Glastad K.M."/>
            <person name="Goodisman M.A.D."/>
            <person name="Werren J.H."/>
            <person name="Vineis J.H."/>
            <person name="Bowen J.L."/>
            <person name="Friedrich M."/>
            <person name="Jones J."/>
            <person name="Robertson H.M."/>
            <person name="Feyereisen R."/>
            <person name="Mechler-Hickson A."/>
            <person name="Mathers N."/>
            <person name="Lee C.E."/>
            <person name="Colbourne J.K."/>
            <person name="Biales A."/>
            <person name="Johnston J.S."/>
            <person name="Wellborn G.A."/>
            <person name="Rosendale A.J."/>
            <person name="Cridge A.G."/>
            <person name="Munoz-Torres M.C."/>
            <person name="Bain P.A."/>
            <person name="Manny A.R."/>
            <person name="Major K.M."/>
            <person name="Lambert F.N."/>
            <person name="Vulpe C.D."/>
            <person name="Tuck P."/>
            <person name="Blalock B.J."/>
            <person name="Lin Y.Y."/>
            <person name="Smith M.E."/>
            <person name="Ochoa-Acuna H."/>
            <person name="Chen M.M."/>
            <person name="Childers C.P."/>
            <person name="Qu J."/>
            <person name="Dugan S."/>
            <person name="Lee S.L."/>
            <person name="Chao H."/>
            <person name="Dinh H."/>
            <person name="Han Y."/>
            <person name="Doddapaneni H."/>
            <person name="Worley K.C."/>
            <person name="Muzny D.M."/>
            <person name="Gibbs R.A."/>
            <person name="Richards S."/>
        </authorList>
    </citation>
    <scope>NUCLEOTIDE SEQUENCE</scope>
    <source>
        <strain evidence="12">HAZT.00-mixed</strain>
        <tissue evidence="12">Whole organism</tissue>
    </source>
</reference>
<evidence type="ECO:0000256" key="1">
    <source>
        <dbReference type="ARBA" id="ARBA00004651"/>
    </source>
</evidence>
<dbReference type="GO" id="GO:0005886">
    <property type="term" value="C:plasma membrane"/>
    <property type="evidence" value="ECO:0007669"/>
    <property type="project" value="UniProtKB-SubCell"/>
</dbReference>
<feature type="domain" description="Ionotropic glutamate receptor C-terminal" evidence="11">
    <location>
        <begin position="340"/>
        <end position="629"/>
    </location>
</feature>
<evidence type="ECO:0000256" key="4">
    <source>
        <dbReference type="ARBA" id="ARBA00022692"/>
    </source>
</evidence>
<dbReference type="Pfam" id="PF00060">
    <property type="entry name" value="Lig_chan"/>
    <property type="match status" value="1"/>
</dbReference>
<dbReference type="EMBL" id="JQDR03001071">
    <property type="protein sequence ID" value="KAA0203693.1"/>
    <property type="molecule type" value="Genomic_DNA"/>
</dbReference>
<keyword evidence="5 9" id="KW-1133">Transmembrane helix</keyword>
<keyword evidence="6 9" id="KW-0472">Membrane</keyword>
<dbReference type="PANTHER" id="PTHR42643:SF39">
    <property type="entry name" value="IONOTROPIC RECEPTOR 56A-RELATED"/>
    <property type="match status" value="1"/>
</dbReference>
<evidence type="ECO:0000313" key="12">
    <source>
        <dbReference type="EMBL" id="KAA0203693.1"/>
    </source>
</evidence>